<gene>
    <name evidence="1" type="ORF">DUPY_24170</name>
</gene>
<evidence type="ECO:0000313" key="1">
    <source>
        <dbReference type="EMBL" id="OFA00388.1"/>
    </source>
</evidence>
<reference evidence="2" key="1">
    <citation type="journal article" date="2016" name="Front. Microbiol.">
        <title>Molecular Keys to the Janthinobacterium and Duganella spp. Interaction with the Plant Pathogen Fusarium graminearum.</title>
        <authorList>
            <person name="Haack F.S."/>
            <person name="Poehlein A."/>
            <person name="Kroger C."/>
            <person name="Voigt C.A."/>
            <person name="Piepenbring M."/>
            <person name="Bode H.B."/>
            <person name="Daniel R."/>
            <person name="Schafer W."/>
            <person name="Streit W.R."/>
        </authorList>
    </citation>
    <scope>NUCLEOTIDE SEQUENCE [LARGE SCALE GENOMIC DNA]</scope>
    <source>
        <strain evidence="2">T54</strain>
    </source>
</reference>
<dbReference type="AlphaFoldDB" id="A0A1E7WMT4"/>
<name>A0A1E7WMT4_9BURK</name>
<comment type="caution">
    <text evidence="1">The sequence shown here is derived from an EMBL/GenBank/DDBJ whole genome shotgun (WGS) entry which is preliminary data.</text>
</comment>
<protein>
    <submittedName>
        <fullName evidence="1">Uncharacterized protein</fullName>
    </submittedName>
</protein>
<accession>A0A1E7WMT4</accession>
<proteinExistence type="predicted"/>
<organism evidence="1 2">
    <name type="scientific">Duganella phyllosphaerae</name>
    <dbReference type="NCBI Taxonomy" id="762836"/>
    <lineage>
        <taxon>Bacteria</taxon>
        <taxon>Pseudomonadati</taxon>
        <taxon>Pseudomonadota</taxon>
        <taxon>Betaproteobacteria</taxon>
        <taxon>Burkholderiales</taxon>
        <taxon>Oxalobacteraceae</taxon>
        <taxon>Telluria group</taxon>
        <taxon>Duganella</taxon>
    </lineage>
</organism>
<sequence>MAALAPATPALGVNSAVYTSGSALATRFDSTPLETLMASRSKPTGASLKVKVITAVSPALSWVLLLVIVKPGACASTEMAGRAPPRPALPAASL</sequence>
<keyword evidence="2" id="KW-1185">Reference proteome</keyword>
<dbReference type="Proteomes" id="UP000175989">
    <property type="component" value="Unassembled WGS sequence"/>
</dbReference>
<dbReference type="EMBL" id="LROM01000083">
    <property type="protein sequence ID" value="OFA00388.1"/>
    <property type="molecule type" value="Genomic_DNA"/>
</dbReference>
<evidence type="ECO:0000313" key="2">
    <source>
        <dbReference type="Proteomes" id="UP000175989"/>
    </source>
</evidence>